<dbReference type="EnsemblMetazoa" id="PPA43717.1">
    <property type="protein sequence ID" value="PPA43717.1"/>
    <property type="gene ID" value="WBGene00282086"/>
</dbReference>
<keyword evidence="2" id="KW-1185">Reference proteome</keyword>
<protein>
    <submittedName>
        <fullName evidence="1">Uncharacterized protein</fullName>
    </submittedName>
</protein>
<proteinExistence type="predicted"/>
<name>A0A2A6C616_PRIPA</name>
<reference evidence="1" key="2">
    <citation type="submission" date="2022-06" db="UniProtKB">
        <authorList>
            <consortium name="EnsemblMetazoa"/>
        </authorList>
    </citation>
    <scope>IDENTIFICATION</scope>
    <source>
        <strain evidence="1">PS312</strain>
    </source>
</reference>
<dbReference type="Proteomes" id="UP000005239">
    <property type="component" value="Unassembled WGS sequence"/>
</dbReference>
<gene>
    <name evidence="1" type="primary">WBGene00282086</name>
</gene>
<dbReference type="AlphaFoldDB" id="A0A2A6C616"/>
<evidence type="ECO:0000313" key="1">
    <source>
        <dbReference type="EnsemblMetazoa" id="PPA43717.1"/>
    </source>
</evidence>
<organism evidence="1 2">
    <name type="scientific">Pristionchus pacificus</name>
    <name type="common">Parasitic nematode worm</name>
    <dbReference type="NCBI Taxonomy" id="54126"/>
    <lineage>
        <taxon>Eukaryota</taxon>
        <taxon>Metazoa</taxon>
        <taxon>Ecdysozoa</taxon>
        <taxon>Nematoda</taxon>
        <taxon>Chromadorea</taxon>
        <taxon>Rhabditida</taxon>
        <taxon>Rhabditina</taxon>
        <taxon>Diplogasteromorpha</taxon>
        <taxon>Diplogasteroidea</taxon>
        <taxon>Neodiplogasteridae</taxon>
        <taxon>Pristionchus</taxon>
    </lineage>
</organism>
<accession>A0A8R1UYH2</accession>
<sequence>MKSDIRKARNSTHAQRLTYTYKIPAALRHARARSLEAWARSALVLKFRVREAINEAWEAKCLPLS</sequence>
<accession>A0A2A6C616</accession>
<reference evidence="2" key="1">
    <citation type="journal article" date="2008" name="Nat. Genet.">
        <title>The Pristionchus pacificus genome provides a unique perspective on nematode lifestyle and parasitism.</title>
        <authorList>
            <person name="Dieterich C."/>
            <person name="Clifton S.W."/>
            <person name="Schuster L.N."/>
            <person name="Chinwalla A."/>
            <person name="Delehaunty K."/>
            <person name="Dinkelacker I."/>
            <person name="Fulton L."/>
            <person name="Fulton R."/>
            <person name="Godfrey J."/>
            <person name="Minx P."/>
            <person name="Mitreva M."/>
            <person name="Roeseler W."/>
            <person name="Tian H."/>
            <person name="Witte H."/>
            <person name="Yang S.P."/>
            <person name="Wilson R.K."/>
            <person name="Sommer R.J."/>
        </authorList>
    </citation>
    <scope>NUCLEOTIDE SEQUENCE [LARGE SCALE GENOMIC DNA]</scope>
    <source>
        <strain evidence="2">PS312</strain>
    </source>
</reference>
<evidence type="ECO:0000313" key="2">
    <source>
        <dbReference type="Proteomes" id="UP000005239"/>
    </source>
</evidence>